<dbReference type="EMBL" id="JPQU01000056">
    <property type="protein sequence ID" value="KFE53461.1"/>
    <property type="molecule type" value="Genomic_DNA"/>
</dbReference>
<name>A0A085VDE8_PSESX</name>
<organism evidence="1 2">
    <name type="scientific">Pseudomonas syringae</name>
    <dbReference type="NCBI Taxonomy" id="317"/>
    <lineage>
        <taxon>Bacteria</taxon>
        <taxon>Pseudomonadati</taxon>
        <taxon>Pseudomonadota</taxon>
        <taxon>Gammaproteobacteria</taxon>
        <taxon>Pseudomonadales</taxon>
        <taxon>Pseudomonadaceae</taxon>
        <taxon>Pseudomonas</taxon>
    </lineage>
</organism>
<accession>A0A085VDE8</accession>
<dbReference type="PATRIC" id="fig|317.175.peg.3972"/>
<comment type="caution">
    <text evidence="1">The sequence shown here is derived from an EMBL/GenBank/DDBJ whole genome shotgun (WGS) entry which is preliminary data.</text>
</comment>
<reference evidence="1 2" key="1">
    <citation type="submission" date="2014-07" db="EMBL/GenBank/DDBJ databases">
        <title>Draft Genome Sequences of Environmental Pseudomonas syringae strains.</title>
        <authorList>
            <person name="Baltrus D.A."/>
            <person name="Berge O."/>
            <person name="Morris C."/>
        </authorList>
    </citation>
    <scope>NUCLEOTIDE SEQUENCE [LARGE SCALE GENOMIC DNA]</scope>
    <source>
        <strain evidence="1 2">GAW0119</strain>
    </source>
</reference>
<proteinExistence type="predicted"/>
<keyword evidence="2" id="KW-1185">Reference proteome</keyword>
<sequence length="129" mass="14531">MGAVLARDFSAAVFQTYRVIVQREQARLLQTITEPVGARLAREPGDADCLTHRVIVHREQARLHQKYTEPVGARLAREIRRCGLPVPLWENMLPVGDQVDNFTEIRAAETINYCEISGYFAELARLAGP</sequence>
<dbReference type="Proteomes" id="UP000028631">
    <property type="component" value="Unassembled WGS sequence"/>
</dbReference>
<evidence type="ECO:0000313" key="1">
    <source>
        <dbReference type="EMBL" id="KFE53461.1"/>
    </source>
</evidence>
<evidence type="ECO:0000313" key="2">
    <source>
        <dbReference type="Proteomes" id="UP000028631"/>
    </source>
</evidence>
<protein>
    <submittedName>
        <fullName evidence="1">Uncharacterized protein</fullName>
    </submittedName>
</protein>
<dbReference type="AlphaFoldDB" id="A0A085VDE8"/>
<gene>
    <name evidence="1" type="ORF">IV01_19055</name>
</gene>